<dbReference type="PANTHER" id="PTHR32114">
    <property type="entry name" value="ABC TRANSPORTER ABCH.3"/>
    <property type="match status" value="1"/>
</dbReference>
<proteinExistence type="predicted"/>
<protein>
    <submittedName>
        <fullName evidence="2">AAA family ATPase</fullName>
    </submittedName>
</protein>
<evidence type="ECO:0000256" key="1">
    <source>
        <dbReference type="SAM" id="Coils"/>
    </source>
</evidence>
<dbReference type="InterPro" id="IPR027417">
    <property type="entry name" value="P-loop_NTPase"/>
</dbReference>
<feature type="coiled-coil region" evidence="1">
    <location>
        <begin position="261"/>
        <end position="295"/>
    </location>
</feature>
<dbReference type="SUPFAM" id="SSF52540">
    <property type="entry name" value="P-loop containing nucleoside triphosphate hydrolases"/>
    <property type="match status" value="1"/>
</dbReference>
<keyword evidence="1" id="KW-0175">Coiled coil</keyword>
<sequence>MRPLKLTLAGFHGIRDGMHRDSVTVDLTTLPTGLIALVGPNGAGKTTIMDNLHPYPIMPSHASKMSVDAFSYWDHLCAPRAEKDLEWEHGGKTYRSAFAFRNPGKSRKAEYYLFEKASDGSWSPLQLADGTLSDGKADTYNRCIEAVLGSPEAFFTSVFSAQNRRPLASYQPGEIKKLLAELLGIDHLRELSAKAGDVAKLLTRSLDTLQRNLLTLTGKRDRAAVVAREIWQMGESLDTERGARDEEMAKGAKLLQERATLAAKQEANAGTEARLRELNQRRAELDQRRASLASDDHVAAGRAVARRRDLERQLSGNRAVLTEASAIKAAAGERDALQLVVGRRQDAIASQRAIVEKFDAAYVEHASLSTELKGLEQQGVAGAKLADSLKLQADVIDTVPCRDDPMHAACPLLAQARNAKAKLGDQVVSVKALRESYRKKLEQMQSMQGQVSERATARAALSALEADLLRDQQLLQRLTATAAKMPLMATAREGLAQAERDLAALIEEDASRVERHKRDVADVQSQLETVRRELATLATEDVTGMLAQLDRQIAAGREAVAAIAGRIEALIRQESMLVVERGRLDLELAGMPALETKAQAISDEIAKWKLLAKGLGNDGVIALSIDDAGPAITQIVNDLLLACYGPRFTIAIQTQTALASGEMREGFSINVIDADNDTMKEFGVMSGGQKVWINECLTRGIALYRAQDAQQPFQTLFTDEADGPLDPERKRAFMKMKREVLRVGGYQREFFISQTPDLVDDADGVIDVVALAQS</sequence>
<geneLocation type="plasmid" evidence="2">
    <name>unnamed1</name>
</geneLocation>
<dbReference type="OrthoDB" id="8708355at2"/>
<dbReference type="Gene3D" id="3.40.50.300">
    <property type="entry name" value="P-loop containing nucleotide triphosphate hydrolases"/>
    <property type="match status" value="2"/>
</dbReference>
<keyword evidence="2" id="KW-0614">Plasmid</keyword>
<organism evidence="2 3">
    <name type="scientific">Cupriavidus pauculus</name>
    <dbReference type="NCBI Taxonomy" id="82633"/>
    <lineage>
        <taxon>Bacteria</taxon>
        <taxon>Pseudomonadati</taxon>
        <taxon>Pseudomonadota</taxon>
        <taxon>Betaproteobacteria</taxon>
        <taxon>Burkholderiales</taxon>
        <taxon>Burkholderiaceae</taxon>
        <taxon>Cupriavidus</taxon>
    </lineage>
</organism>
<feature type="coiled-coil region" evidence="1">
    <location>
        <begin position="430"/>
        <end position="540"/>
    </location>
</feature>
<accession>A0A5P2H930</accession>
<reference evidence="2 3" key="1">
    <citation type="submission" date="2019-09" db="EMBL/GenBank/DDBJ databases">
        <title>FDA dAtabase for Regulatory Grade micrObial Sequences (FDA-ARGOS): Supporting development and validation of Infectious Disease Dx tests.</title>
        <authorList>
            <person name="Sciortino C."/>
            <person name="Tallon L."/>
            <person name="Sadzewicz L."/>
            <person name="Vavikolanu K."/>
            <person name="Mehta A."/>
            <person name="Aluvathingal J."/>
            <person name="Nadendla S."/>
            <person name="Nandy P."/>
            <person name="Geyer C."/>
            <person name="Yan Y."/>
            <person name="Sichtig H."/>
        </authorList>
    </citation>
    <scope>NUCLEOTIDE SEQUENCE [LARGE SCALE GENOMIC DNA]</scope>
    <source>
        <strain evidence="2 3">FDAARGOS_664</strain>
        <plasmid evidence="2 3">unnamed1</plasmid>
    </source>
</reference>
<dbReference type="AlphaFoldDB" id="A0A5P2H930"/>
<evidence type="ECO:0000313" key="2">
    <source>
        <dbReference type="EMBL" id="QET04003.1"/>
    </source>
</evidence>
<dbReference type="Proteomes" id="UP000322822">
    <property type="component" value="Plasmid unnamed1"/>
</dbReference>
<gene>
    <name evidence="2" type="ORF">FOB72_17775</name>
</gene>
<evidence type="ECO:0000313" key="3">
    <source>
        <dbReference type="Proteomes" id="UP000322822"/>
    </source>
</evidence>
<name>A0A5P2H930_9BURK</name>
<dbReference type="PANTHER" id="PTHR32114:SF2">
    <property type="entry name" value="ABC TRANSPORTER ABCH.3"/>
    <property type="match status" value="1"/>
</dbReference>
<dbReference type="EMBL" id="CP044066">
    <property type="protein sequence ID" value="QET04003.1"/>
    <property type="molecule type" value="Genomic_DNA"/>
</dbReference>
<dbReference type="RefSeq" id="WP_150374068.1">
    <property type="nucleotide sequence ID" value="NZ_CP044066.1"/>
</dbReference>